<evidence type="ECO:0000256" key="5">
    <source>
        <dbReference type="ARBA" id="ARBA00023136"/>
    </source>
</evidence>
<evidence type="ECO:0000256" key="1">
    <source>
        <dbReference type="ARBA" id="ARBA00004508"/>
    </source>
</evidence>
<dbReference type="EMBL" id="KJ194490">
    <property type="protein sequence ID" value="AHL28484.1"/>
    <property type="molecule type" value="mRNA"/>
</dbReference>
<feature type="transmembrane region" description="Helical" evidence="7">
    <location>
        <begin position="253"/>
        <end position="277"/>
    </location>
</feature>
<feature type="coiled-coil region" evidence="6">
    <location>
        <begin position="22"/>
        <end position="58"/>
    </location>
</feature>
<dbReference type="Pfam" id="PF16166">
    <property type="entry name" value="TIC20"/>
    <property type="match status" value="1"/>
</dbReference>
<dbReference type="AlphaFoldDB" id="W8P5D1"/>
<accession>W8P5D1</accession>
<dbReference type="GO" id="GO:0031969">
    <property type="term" value="C:chloroplast membrane"/>
    <property type="evidence" value="ECO:0007669"/>
    <property type="project" value="UniProtKB-SubCell"/>
</dbReference>
<keyword evidence="4 7" id="KW-1133">Transmembrane helix</keyword>
<proteinExistence type="evidence at transcript level"/>
<dbReference type="InterPro" id="IPR005691">
    <property type="entry name" value="Tic20"/>
</dbReference>
<evidence type="ECO:0000256" key="2">
    <source>
        <dbReference type="ARBA" id="ARBA00009596"/>
    </source>
</evidence>
<evidence type="ECO:0000256" key="6">
    <source>
        <dbReference type="SAM" id="Coils"/>
    </source>
</evidence>
<comment type="subcellular location">
    <subcellularLocation>
        <location evidence="1">Plastid</location>
        <location evidence="1">Chloroplast membrane</location>
        <topology evidence="1">Multi-pass membrane protein</topology>
    </subcellularLocation>
</comment>
<gene>
    <name evidence="8" type="primary">TIC20-1</name>
</gene>
<keyword evidence="6" id="KW-0175">Coiled coil</keyword>
<sequence>ALRAAGGRSRGAVAVRAEDPALAAARAAAETARLELEAAKLRAEAAELTRAAGEERRTSRAGALLAGTRNSDGSYAVSPAELPARLSAVSNFEPTEAEVARLCAAVGRPGAALGYEELASVAFDSELERIVADRRQQEAQRQAQEREAQAAAAAQARQAATGAAAAGSPTANNDLTTGTRILAALAYLLPLIDSIQFGIALTQVFPIFTPVLALLAIPSLVINALPFGIGTIILFGAWLFLASRPEYPRLVRFNLLQAVYLDIAFYLPTTFLALISGGLPPEIGGFLYLALFAVCSYCAFKNSQGEYPDGLPVVSDFAQRNVDQLTDEAQR</sequence>
<feature type="coiled-coil region" evidence="6">
    <location>
        <begin position="127"/>
        <end position="156"/>
    </location>
</feature>
<keyword evidence="3 7" id="KW-0812">Transmembrane</keyword>
<feature type="transmembrane region" description="Helical" evidence="7">
    <location>
        <begin position="211"/>
        <end position="241"/>
    </location>
</feature>
<comment type="similarity">
    <text evidence="2">Belongs to the Tic20 family.</text>
</comment>
<protein>
    <submittedName>
        <fullName evidence="8">TIC20 protein</fullName>
    </submittedName>
</protein>
<name>W8P5D1_PROMN</name>
<dbReference type="PANTHER" id="PTHR33510:SF5">
    <property type="entry name" value="PROTEIN TIC 20-II, CHLOROPLASTIC"/>
    <property type="match status" value="1"/>
</dbReference>
<reference evidence="8" key="1">
    <citation type="journal article" date="2014" name="Genome Biol. Evol.">
        <title>Chromera velia, endosymbioses and the rhodoplex hypothesis--plastid evolution in cryptophytes, alveolates, stramenopiles, and haptophytes (CASH lineages).</title>
        <authorList>
            <person name="Petersen J."/>
            <person name="Ludewig A.K."/>
            <person name="Michael V."/>
            <person name="Bunk B."/>
            <person name="Jarek M."/>
            <person name="Baurain D."/>
            <person name="Brinkmann H."/>
        </authorList>
    </citation>
    <scope>NUCLEOTIDE SEQUENCE</scope>
    <source>
        <strain evidence="8">CCMP 1329</strain>
    </source>
</reference>
<keyword evidence="5 7" id="KW-0472">Membrane</keyword>
<feature type="non-terminal residue" evidence="8">
    <location>
        <position position="1"/>
    </location>
</feature>
<evidence type="ECO:0000313" key="8">
    <source>
        <dbReference type="EMBL" id="AHL28484.1"/>
    </source>
</evidence>
<organism evidence="8">
    <name type="scientific">Prorocentrum minimum</name>
    <name type="common">Dinoflagellate</name>
    <name type="synonym">Exuviaella minima</name>
    <dbReference type="NCBI Taxonomy" id="39449"/>
    <lineage>
        <taxon>Eukaryota</taxon>
        <taxon>Sar</taxon>
        <taxon>Alveolata</taxon>
        <taxon>Dinophyceae</taxon>
        <taxon>Prorocentrales</taxon>
        <taxon>Prorocentraceae</taxon>
        <taxon>Prorocentrum</taxon>
    </lineage>
</organism>
<evidence type="ECO:0000256" key="7">
    <source>
        <dbReference type="SAM" id="Phobius"/>
    </source>
</evidence>
<dbReference type="PANTHER" id="PTHR33510">
    <property type="entry name" value="PROTEIN TIC 20-II, CHLOROPLASTIC"/>
    <property type="match status" value="1"/>
</dbReference>
<evidence type="ECO:0000256" key="3">
    <source>
        <dbReference type="ARBA" id="ARBA00022692"/>
    </source>
</evidence>
<feature type="transmembrane region" description="Helical" evidence="7">
    <location>
        <begin position="181"/>
        <end position="205"/>
    </location>
</feature>
<feature type="transmembrane region" description="Helical" evidence="7">
    <location>
        <begin position="283"/>
        <end position="300"/>
    </location>
</feature>
<evidence type="ECO:0000256" key="4">
    <source>
        <dbReference type="ARBA" id="ARBA00022989"/>
    </source>
</evidence>